<dbReference type="EMBL" id="MFZG01000009">
    <property type="protein sequence ID" value="OGK17343.1"/>
    <property type="molecule type" value="Genomic_DNA"/>
</dbReference>
<reference evidence="6 7" key="1">
    <citation type="journal article" date="2016" name="Nat. Commun.">
        <title>Thousands of microbial genomes shed light on interconnected biogeochemical processes in an aquifer system.</title>
        <authorList>
            <person name="Anantharaman K."/>
            <person name="Brown C.T."/>
            <person name="Hug L.A."/>
            <person name="Sharon I."/>
            <person name="Castelle C.J."/>
            <person name="Probst A.J."/>
            <person name="Thomas B.C."/>
            <person name="Singh A."/>
            <person name="Wilkins M.J."/>
            <person name="Karaoz U."/>
            <person name="Brodie E.L."/>
            <person name="Williams K.H."/>
            <person name="Hubbard S.S."/>
            <person name="Banfield J.F."/>
        </authorList>
    </citation>
    <scope>NUCLEOTIDE SEQUENCE [LARGE SCALE GENOMIC DNA]</scope>
</reference>
<dbReference type="PANTHER" id="PTHR15893">
    <property type="entry name" value="RIBOSOMAL PROTEIN L27"/>
    <property type="match status" value="1"/>
</dbReference>
<dbReference type="SUPFAM" id="SSF110324">
    <property type="entry name" value="Ribosomal L27 protein-like"/>
    <property type="match status" value="1"/>
</dbReference>
<gene>
    <name evidence="6" type="ORF">A2774_04040</name>
</gene>
<name>A0A1F7GEP8_9BACT</name>
<evidence type="ECO:0000256" key="1">
    <source>
        <dbReference type="ARBA" id="ARBA00010797"/>
    </source>
</evidence>
<sequence length="81" mass="8745">MAHTKAQKAVSGNRDSKGRRLGVKVYGGQEVKPGYVIIRQRGTRVNAGPGTLLGRDFTITALKKGIVKFGQKKGEKYVCVA</sequence>
<dbReference type="GO" id="GO:0022625">
    <property type="term" value="C:cytosolic large ribosomal subunit"/>
    <property type="evidence" value="ECO:0007669"/>
    <property type="project" value="TreeGrafter"/>
</dbReference>
<comment type="caution">
    <text evidence="6">The sequence shown here is derived from an EMBL/GenBank/DDBJ whole genome shotgun (WGS) entry which is preliminary data.</text>
</comment>
<dbReference type="PANTHER" id="PTHR15893:SF0">
    <property type="entry name" value="LARGE RIBOSOMAL SUBUNIT PROTEIN BL27M"/>
    <property type="match status" value="1"/>
</dbReference>
<dbReference type="Pfam" id="PF01016">
    <property type="entry name" value="Ribosomal_L27"/>
    <property type="match status" value="1"/>
</dbReference>
<protein>
    <recommendedName>
        <fullName evidence="4">Large ribosomal subunit protein bL27</fullName>
    </recommendedName>
    <alternativeName>
        <fullName evidence="5">50S ribosomal protein L27</fullName>
    </alternativeName>
</protein>
<evidence type="ECO:0000313" key="6">
    <source>
        <dbReference type="EMBL" id="OGK17343.1"/>
    </source>
</evidence>
<evidence type="ECO:0000256" key="2">
    <source>
        <dbReference type="ARBA" id="ARBA00022980"/>
    </source>
</evidence>
<organism evidence="6 7">
    <name type="scientific">Candidatus Roizmanbacteria bacterium RIFCSPHIGHO2_01_FULL_39_12c</name>
    <dbReference type="NCBI Taxonomy" id="1802031"/>
    <lineage>
        <taxon>Bacteria</taxon>
        <taxon>Candidatus Roizmaniibacteriota</taxon>
    </lineage>
</organism>
<keyword evidence="2" id="KW-0689">Ribosomal protein</keyword>
<evidence type="ECO:0000313" key="7">
    <source>
        <dbReference type="Proteomes" id="UP000177208"/>
    </source>
</evidence>
<dbReference type="PRINTS" id="PR00063">
    <property type="entry name" value="RIBOSOMALL27"/>
</dbReference>
<dbReference type="Gene3D" id="2.40.50.100">
    <property type="match status" value="1"/>
</dbReference>
<dbReference type="Proteomes" id="UP000177208">
    <property type="component" value="Unassembled WGS sequence"/>
</dbReference>
<proteinExistence type="inferred from homology"/>
<dbReference type="GO" id="GO:0003735">
    <property type="term" value="F:structural constituent of ribosome"/>
    <property type="evidence" value="ECO:0007669"/>
    <property type="project" value="InterPro"/>
</dbReference>
<evidence type="ECO:0000256" key="3">
    <source>
        <dbReference type="ARBA" id="ARBA00023274"/>
    </source>
</evidence>
<dbReference type="InterPro" id="IPR001684">
    <property type="entry name" value="Ribosomal_bL27"/>
</dbReference>
<dbReference type="PROSITE" id="PS00831">
    <property type="entry name" value="RIBOSOMAL_L27"/>
    <property type="match status" value="1"/>
</dbReference>
<dbReference type="AlphaFoldDB" id="A0A1F7GEP8"/>
<dbReference type="InterPro" id="IPR018261">
    <property type="entry name" value="Ribosomal_bL27_CS"/>
</dbReference>
<accession>A0A1F7GEP8</accession>
<keyword evidence="3" id="KW-0687">Ribonucleoprotein</keyword>
<evidence type="ECO:0000256" key="5">
    <source>
        <dbReference type="ARBA" id="ARBA00035477"/>
    </source>
</evidence>
<dbReference type="GO" id="GO:0006412">
    <property type="term" value="P:translation"/>
    <property type="evidence" value="ECO:0007669"/>
    <property type="project" value="InterPro"/>
</dbReference>
<evidence type="ECO:0000256" key="4">
    <source>
        <dbReference type="ARBA" id="ARBA00035175"/>
    </source>
</evidence>
<comment type="similarity">
    <text evidence="1">Belongs to the bacterial ribosomal protein bL27 family.</text>
</comment>